<evidence type="ECO:0000259" key="2">
    <source>
        <dbReference type="Pfam" id="PF00535"/>
    </source>
</evidence>
<keyword evidence="4" id="KW-1185">Reference proteome</keyword>
<dbReference type="InterPro" id="IPR029044">
    <property type="entry name" value="Nucleotide-diphossugar_trans"/>
</dbReference>
<proteinExistence type="predicted"/>
<feature type="domain" description="Glycosyltransferase 2-like" evidence="2">
    <location>
        <begin position="9"/>
        <end position="165"/>
    </location>
</feature>
<dbReference type="Gene3D" id="3.90.550.10">
    <property type="entry name" value="Spore Coat Polysaccharide Biosynthesis Protein SpsA, Chain A"/>
    <property type="match status" value="1"/>
</dbReference>
<dbReference type="InterPro" id="IPR050834">
    <property type="entry name" value="Glycosyltransf_2"/>
</dbReference>
<name>A0ABX1KG68_9MICO</name>
<evidence type="ECO:0000313" key="3">
    <source>
        <dbReference type="EMBL" id="NLP85894.1"/>
    </source>
</evidence>
<evidence type="ECO:0000313" key="4">
    <source>
        <dbReference type="Proteomes" id="UP001429745"/>
    </source>
</evidence>
<dbReference type="EMBL" id="JABACI010000006">
    <property type="protein sequence ID" value="NLP85894.1"/>
    <property type="molecule type" value="Genomic_DNA"/>
</dbReference>
<sequence length="265" mass="29222">MPLVPRIVVVIPCRDDADFLEECLAALDAQTHAADQVIVVDNGSADASADVARRHGAVVVTEPVIGIWPAAARGYDEAMGEADIIARLDADSRPHPDWIARLVRAFVADPSLGVLTGSAEFYGGSPLQNYLGERWYIGGGHYWIKKWLGIPLVFGSNFAMRTGVWERVREQVDRGNDRIHDDLDLTIRLRASDGVRYDPQLRMPVSARPVQTLSGLSRRIAKVATTFAVSWPEGAAWRRREAPAEADAVPNWEPESDEWAPRYGG</sequence>
<dbReference type="Pfam" id="PF00535">
    <property type="entry name" value="Glycos_transf_2"/>
    <property type="match status" value="1"/>
</dbReference>
<dbReference type="Proteomes" id="UP001429745">
    <property type="component" value="Unassembled WGS sequence"/>
</dbReference>
<gene>
    <name evidence="3" type="ORF">HF576_18850</name>
</gene>
<accession>A0ABX1KG68</accession>
<reference evidence="3 4" key="1">
    <citation type="submission" date="2020-04" db="EMBL/GenBank/DDBJ databases">
        <title>CFH 90308 Microbacterium sp.</title>
        <authorList>
            <person name="Nie G."/>
            <person name="Ming H."/>
            <person name="Xia T."/>
        </authorList>
    </citation>
    <scope>NUCLEOTIDE SEQUENCE [LARGE SCALE GENOMIC DNA]</scope>
    <source>
        <strain evidence="3 4">CFH 90308</strain>
    </source>
</reference>
<dbReference type="CDD" id="cd00761">
    <property type="entry name" value="Glyco_tranf_GTA_type"/>
    <property type="match status" value="1"/>
</dbReference>
<dbReference type="SUPFAM" id="SSF53448">
    <property type="entry name" value="Nucleotide-diphospho-sugar transferases"/>
    <property type="match status" value="1"/>
</dbReference>
<protein>
    <submittedName>
        <fullName evidence="3">Glycosyltransferase</fullName>
    </submittedName>
</protein>
<feature type="region of interest" description="Disordered" evidence="1">
    <location>
        <begin position="240"/>
        <end position="265"/>
    </location>
</feature>
<dbReference type="RefSeq" id="WP_168914388.1">
    <property type="nucleotide sequence ID" value="NZ_JABACI010000006.1"/>
</dbReference>
<dbReference type="PANTHER" id="PTHR43685">
    <property type="entry name" value="GLYCOSYLTRANSFERASE"/>
    <property type="match status" value="1"/>
</dbReference>
<dbReference type="PANTHER" id="PTHR43685:SF2">
    <property type="entry name" value="GLYCOSYLTRANSFERASE 2-LIKE DOMAIN-CONTAINING PROTEIN"/>
    <property type="match status" value="1"/>
</dbReference>
<dbReference type="InterPro" id="IPR001173">
    <property type="entry name" value="Glyco_trans_2-like"/>
</dbReference>
<comment type="caution">
    <text evidence="3">The sequence shown here is derived from an EMBL/GenBank/DDBJ whole genome shotgun (WGS) entry which is preliminary data.</text>
</comment>
<evidence type="ECO:0000256" key="1">
    <source>
        <dbReference type="SAM" id="MobiDB-lite"/>
    </source>
</evidence>
<organism evidence="3 4">
    <name type="scientific">Microbacterium salsuginis</name>
    <dbReference type="NCBI Taxonomy" id="2722803"/>
    <lineage>
        <taxon>Bacteria</taxon>
        <taxon>Bacillati</taxon>
        <taxon>Actinomycetota</taxon>
        <taxon>Actinomycetes</taxon>
        <taxon>Micrococcales</taxon>
        <taxon>Microbacteriaceae</taxon>
        <taxon>Microbacterium</taxon>
    </lineage>
</organism>